<evidence type="ECO:0000313" key="5">
    <source>
        <dbReference type="EMBL" id="GEB32643.1"/>
    </source>
</evidence>
<organism evidence="5 6">
    <name type="scientific">Brevibacillus parabrevis</name>
    <dbReference type="NCBI Taxonomy" id="54914"/>
    <lineage>
        <taxon>Bacteria</taxon>
        <taxon>Bacillati</taxon>
        <taxon>Bacillota</taxon>
        <taxon>Bacilli</taxon>
        <taxon>Bacillales</taxon>
        <taxon>Paenibacillaceae</taxon>
        <taxon>Brevibacillus</taxon>
    </lineage>
</organism>
<dbReference type="GO" id="GO:0000166">
    <property type="term" value="F:nucleotide binding"/>
    <property type="evidence" value="ECO:0007669"/>
    <property type="project" value="UniProtKB-KW"/>
</dbReference>
<feature type="domain" description="5'-Nucleotidase C-terminal" evidence="4">
    <location>
        <begin position="287"/>
        <end position="425"/>
    </location>
</feature>
<dbReference type="SUPFAM" id="SSF55816">
    <property type="entry name" value="5'-nucleotidase (syn. UDP-sugar hydrolase), C-terminal domain"/>
    <property type="match status" value="1"/>
</dbReference>
<comment type="similarity">
    <text evidence="2">Belongs to the 5'-nucleotidase family.</text>
</comment>
<keyword evidence="1" id="KW-0732">Signal</keyword>
<dbReference type="InterPro" id="IPR006146">
    <property type="entry name" value="5'-Nucleotdase_CS"/>
</dbReference>
<dbReference type="Gene3D" id="3.60.21.10">
    <property type="match status" value="1"/>
</dbReference>
<dbReference type="PANTHER" id="PTHR11575:SF23">
    <property type="entry name" value="5-NUCLEOTIDASE FAMILY PROTEIN"/>
    <property type="match status" value="1"/>
</dbReference>
<dbReference type="InterPro" id="IPR004843">
    <property type="entry name" value="Calcineurin-like_PHP"/>
</dbReference>
<dbReference type="SUPFAM" id="SSF56300">
    <property type="entry name" value="Metallo-dependent phosphatases"/>
    <property type="match status" value="1"/>
</dbReference>
<dbReference type="Pfam" id="PF02872">
    <property type="entry name" value="5_nucleotid_C"/>
    <property type="match status" value="1"/>
</dbReference>
<dbReference type="GO" id="GO:0046872">
    <property type="term" value="F:metal ion binding"/>
    <property type="evidence" value="ECO:0007669"/>
    <property type="project" value="InterPro"/>
</dbReference>
<keyword evidence="2" id="KW-0547">Nucleotide-binding</keyword>
<dbReference type="InterPro" id="IPR036907">
    <property type="entry name" value="5'-Nucleotdase_C_sf"/>
</dbReference>
<accession>A0A4Y3PGQ7</accession>
<dbReference type="GO" id="GO:0008253">
    <property type="term" value="F:5'-nucleotidase activity"/>
    <property type="evidence" value="ECO:0007669"/>
    <property type="project" value="TreeGrafter"/>
</dbReference>
<comment type="caution">
    <text evidence="5">The sequence shown here is derived from an EMBL/GenBank/DDBJ whole genome shotgun (WGS) entry which is preliminary data.</text>
</comment>
<dbReference type="RefSeq" id="WP_122964474.1">
    <property type="nucleotide sequence ID" value="NZ_BJMH01000008.1"/>
</dbReference>
<keyword evidence="6" id="KW-1185">Reference proteome</keyword>
<dbReference type="STRING" id="54914.AV540_07225"/>
<proteinExistence type="inferred from homology"/>
<dbReference type="Gene3D" id="3.90.780.10">
    <property type="entry name" value="5'-Nucleotidase, C-terminal domain"/>
    <property type="match status" value="1"/>
</dbReference>
<dbReference type="InterPro" id="IPR011240">
    <property type="entry name" value="Pesterase_YunD"/>
</dbReference>
<dbReference type="GO" id="GO:0008768">
    <property type="term" value="F:UDP-sugar diphosphatase activity"/>
    <property type="evidence" value="ECO:0007669"/>
    <property type="project" value="TreeGrafter"/>
</dbReference>
<name>A0A4Y3PGQ7_BREPA</name>
<dbReference type="EMBL" id="BJMH01000008">
    <property type="protein sequence ID" value="GEB32643.1"/>
    <property type="molecule type" value="Genomic_DNA"/>
</dbReference>
<dbReference type="PANTHER" id="PTHR11575">
    <property type="entry name" value="5'-NUCLEOTIDASE-RELATED"/>
    <property type="match status" value="1"/>
</dbReference>
<dbReference type="GO" id="GO:0009166">
    <property type="term" value="P:nucleotide catabolic process"/>
    <property type="evidence" value="ECO:0007669"/>
    <property type="project" value="InterPro"/>
</dbReference>
<dbReference type="Proteomes" id="UP000316882">
    <property type="component" value="Unassembled WGS sequence"/>
</dbReference>
<dbReference type="InterPro" id="IPR006179">
    <property type="entry name" value="5_nucleotidase/apyrase"/>
</dbReference>
<dbReference type="InterPro" id="IPR008334">
    <property type="entry name" value="5'-Nucleotdase_C"/>
</dbReference>
<dbReference type="Pfam" id="PF00149">
    <property type="entry name" value="Metallophos"/>
    <property type="match status" value="1"/>
</dbReference>
<sequence>MADTWTLHLLHTNDLHSHFEKMPQIATCLKTSRQLWEAQQEHVLTVDIGDHMDRMDVRSEASFGKANVQVMNRCGYQYATIGNNEGITLPKEKLDEMYEQADFTVIVGNLLDKASSAPPQWAVPYAIHTLGELRVALLGMTIPFSTYQSLGWEILDPLPLIREQVAALRSSADILILLSHLGYQTDCRIAAEVEGLDVILGGHTHHTLPHGERVGNTLIAQTGRFGEHVGHIRLVWDRDGKQIADVSAELFDTASYAPDEALRVFLQKEKAAADASLFQPIAELEQDLHVNWTEETPFGSFLAASIRRWTKAEVGIANGGLLLSDLHQGRLTFAQLLESVPHPINACAVTLTGEQLASVLEQAIQPQIVHRELRGCGFRGKIEGWMAVDGLRIRYEESGQPHILAIEVNGQPLIREREYRVGTVDMFIYNRLFPDLLQGREIEFFHPEMLREVIASTITDRTLVQSAFLPRWEKVSPESSGHAIE</sequence>
<dbReference type="PROSITE" id="PS00785">
    <property type="entry name" value="5_NUCLEOTIDASE_1"/>
    <property type="match status" value="1"/>
</dbReference>
<evidence type="ECO:0000256" key="1">
    <source>
        <dbReference type="ARBA" id="ARBA00022729"/>
    </source>
</evidence>
<dbReference type="GO" id="GO:0030288">
    <property type="term" value="C:outer membrane-bounded periplasmic space"/>
    <property type="evidence" value="ECO:0007669"/>
    <property type="project" value="TreeGrafter"/>
</dbReference>
<protein>
    <submittedName>
        <fullName evidence="5">Putative metallophosphoesterase YunD</fullName>
    </submittedName>
</protein>
<reference evidence="5 6" key="1">
    <citation type="submission" date="2019-06" db="EMBL/GenBank/DDBJ databases">
        <title>Whole genome shotgun sequence of Brevibacillus parabrevis NBRC 12334.</title>
        <authorList>
            <person name="Hosoyama A."/>
            <person name="Uohara A."/>
            <person name="Ohji S."/>
            <person name="Ichikawa N."/>
        </authorList>
    </citation>
    <scope>NUCLEOTIDE SEQUENCE [LARGE SCALE GENOMIC DNA]</scope>
    <source>
        <strain evidence="5 6">NBRC 12334</strain>
    </source>
</reference>
<evidence type="ECO:0000259" key="3">
    <source>
        <dbReference type="Pfam" id="PF00149"/>
    </source>
</evidence>
<evidence type="ECO:0000259" key="4">
    <source>
        <dbReference type="Pfam" id="PF02872"/>
    </source>
</evidence>
<evidence type="ECO:0000256" key="2">
    <source>
        <dbReference type="RuleBase" id="RU362119"/>
    </source>
</evidence>
<keyword evidence="2" id="KW-0378">Hydrolase</keyword>
<feature type="domain" description="Calcineurin-like phosphoesterase" evidence="3">
    <location>
        <begin position="8"/>
        <end position="206"/>
    </location>
</feature>
<gene>
    <name evidence="5" type="primary">yunD</name>
    <name evidence="5" type="ORF">BPA01_22230</name>
</gene>
<dbReference type="InterPro" id="IPR029052">
    <property type="entry name" value="Metallo-depent_PP-like"/>
</dbReference>
<dbReference type="AlphaFoldDB" id="A0A4Y3PGQ7"/>
<evidence type="ECO:0000313" key="6">
    <source>
        <dbReference type="Proteomes" id="UP000316882"/>
    </source>
</evidence>
<dbReference type="PIRSF" id="PIRSF036361">
    <property type="entry name" value="YunD"/>
    <property type="match status" value="1"/>
</dbReference>
<dbReference type="PRINTS" id="PR01607">
    <property type="entry name" value="APYRASEFAMLY"/>
</dbReference>
<dbReference type="CDD" id="cd00845">
    <property type="entry name" value="MPP_UshA_N_like"/>
    <property type="match status" value="1"/>
</dbReference>